<protein>
    <recommendedName>
        <fullName evidence="7">Nesprin-1 spectrin repeats region domain-containing protein</fullName>
    </recommendedName>
</protein>
<dbReference type="SMART" id="SM00150">
    <property type="entry name" value="SPEC"/>
    <property type="match status" value="10"/>
</dbReference>
<evidence type="ECO:0000313" key="9">
    <source>
        <dbReference type="Proteomes" id="UP000233556"/>
    </source>
</evidence>
<dbReference type="FunFam" id="1.20.58.60:FF:000181">
    <property type="entry name" value="Spectrin repeat containing, nuclear envelope 1a"/>
    <property type="match status" value="1"/>
</dbReference>
<keyword evidence="2" id="KW-0597">Phosphoprotein</keyword>
<evidence type="ECO:0000313" key="8">
    <source>
        <dbReference type="EMBL" id="PKU36390.1"/>
    </source>
</evidence>
<dbReference type="FunFam" id="1.20.58.60:FF:000139">
    <property type="entry name" value="nesprin-1 isoform X1"/>
    <property type="match status" value="1"/>
</dbReference>
<comment type="subcellular location">
    <subcellularLocation>
        <location evidence="1">Nucleus membrane</location>
    </subcellularLocation>
</comment>
<keyword evidence="4" id="KW-0472">Membrane</keyword>
<feature type="coiled-coil region" evidence="6">
    <location>
        <begin position="1783"/>
        <end position="1810"/>
    </location>
</feature>
<feature type="coiled-coil region" evidence="6">
    <location>
        <begin position="1526"/>
        <end position="1587"/>
    </location>
</feature>
<evidence type="ECO:0000256" key="6">
    <source>
        <dbReference type="SAM" id="Coils"/>
    </source>
</evidence>
<dbReference type="GO" id="GO:0031965">
    <property type="term" value="C:nuclear membrane"/>
    <property type="evidence" value="ECO:0007669"/>
    <property type="project" value="UniProtKB-SubCell"/>
</dbReference>
<evidence type="ECO:0000256" key="4">
    <source>
        <dbReference type="ARBA" id="ARBA00023136"/>
    </source>
</evidence>
<reference evidence="9" key="2">
    <citation type="submission" date="2017-12" db="EMBL/GenBank/DDBJ databases">
        <title>Genome sequence of the Bar-tailed Godwit (Limosa lapponica baueri).</title>
        <authorList>
            <person name="Lima N.C.B."/>
            <person name="Parody-Merino A.M."/>
            <person name="Battley P.F."/>
            <person name="Fidler A.E."/>
            <person name="Prosdocimi F."/>
        </authorList>
    </citation>
    <scope>NUCLEOTIDE SEQUENCE [LARGE SCALE GENOMIC DNA]</scope>
</reference>
<dbReference type="OrthoDB" id="18853at2759"/>
<evidence type="ECO:0000259" key="7">
    <source>
        <dbReference type="Pfam" id="PF25034"/>
    </source>
</evidence>
<feature type="coiled-coil region" evidence="6">
    <location>
        <begin position="826"/>
        <end position="931"/>
    </location>
</feature>
<accession>A0A2I0TRG1</accession>
<dbReference type="PANTHER" id="PTHR14514:SF3">
    <property type="entry name" value="NESPRIN-1"/>
    <property type="match status" value="1"/>
</dbReference>
<feature type="coiled-coil region" evidence="6">
    <location>
        <begin position="1246"/>
        <end position="1309"/>
    </location>
</feature>
<dbReference type="Pfam" id="PF25034">
    <property type="entry name" value="Spectrin_SYNE1"/>
    <property type="match status" value="1"/>
</dbReference>
<reference evidence="9" key="1">
    <citation type="submission" date="2017-11" db="EMBL/GenBank/DDBJ databases">
        <authorList>
            <person name="Lima N.C."/>
            <person name="Parody-Merino A.M."/>
            <person name="Battley P.F."/>
            <person name="Fidler A.E."/>
            <person name="Prosdocimi F."/>
        </authorList>
    </citation>
    <scope>NUCLEOTIDE SEQUENCE [LARGE SCALE GENOMIC DNA]</scope>
</reference>
<dbReference type="SUPFAM" id="SSF46966">
    <property type="entry name" value="Spectrin repeat"/>
    <property type="match status" value="13"/>
</dbReference>
<feature type="domain" description="Nesprin-1 spectrin repeats region" evidence="7">
    <location>
        <begin position="151"/>
        <end position="337"/>
    </location>
</feature>
<proteinExistence type="predicted"/>
<dbReference type="InterPro" id="IPR057057">
    <property type="entry name" value="Spectrin_SYNE1"/>
</dbReference>
<dbReference type="InterPro" id="IPR018159">
    <property type="entry name" value="Spectrin/alpha-actinin"/>
</dbReference>
<keyword evidence="6" id="KW-0175">Coiled coil</keyword>
<gene>
    <name evidence="8" type="ORF">llap_13307</name>
</gene>
<dbReference type="Pfam" id="PF00435">
    <property type="entry name" value="Spectrin"/>
    <property type="match status" value="1"/>
</dbReference>
<feature type="coiled-coil region" evidence="6">
    <location>
        <begin position="1664"/>
        <end position="1694"/>
    </location>
</feature>
<feature type="coiled-coil region" evidence="6">
    <location>
        <begin position="962"/>
        <end position="1023"/>
    </location>
</feature>
<keyword evidence="3" id="KW-0677">Repeat</keyword>
<evidence type="ECO:0000256" key="3">
    <source>
        <dbReference type="ARBA" id="ARBA00022737"/>
    </source>
</evidence>
<keyword evidence="9" id="KW-1185">Reference proteome</keyword>
<dbReference type="EMBL" id="KZ507679">
    <property type="protein sequence ID" value="PKU36390.1"/>
    <property type="molecule type" value="Genomic_DNA"/>
</dbReference>
<dbReference type="Gene3D" id="1.20.58.60">
    <property type="match status" value="10"/>
</dbReference>
<feature type="coiled-coil region" evidence="6">
    <location>
        <begin position="1179"/>
        <end position="1217"/>
    </location>
</feature>
<name>A0A2I0TRG1_LIMLA</name>
<sequence length="2406" mass="277504">MLRDLKVWAEQFERDIARAQVAETSLQEKYQLVDWHRHLDKSLPAPLGTIGAWLYRAEAALREEVTVQQAHEETANTIHRKLEQHKDLLKNIDGHKKAFHEIHGARSVNGVPVPPDQLEDMAERFNFVVSSSELHLLKMEFLELKYRLLSLLVLAESKLKSWIIKYGRRESVELLLQNYISVIENSKFFEQYEVTYQILKRAAEMYAKANGSVEEVENVTKFMNETSAQWRNLSVEVRSVRSMLEEVIANWDRYSSTVAGLQAWLEDAEKMLNQPEHSKKDFFRHLPHWIQQHTAMNDAGNFLIETCDETISRDLKQQLLLLNGRWRELFMQVKQYARADELDKMKKEYLDGVAHLTAFIDGSNRKFSVPVEVSFLDVKMFVQDLEVKEYSCALLYECQRLLSPLEELEKQITHFYESLEKVNEIISILDPEAQPTSVLKQKAQDLVAYQENCKKDLSLIERNSQSILQCVASREVLQHFHQSTFQKKVTQVQLTFQNMVRKAGDWRKNIEANSRLMKKFEESRAELENVIQIANCCLKEKGNPEELLRKHSEFFNQLDQRVLNAFLKACDELTDILPEQEQHNLQEAVRKLHRQWKDLQTEAPYHLIHLKIEIQKSRFLVTVEECKAELARQNKVLSREGNERMIEEHKLFFGDKGPYQLCEKRLQRIEELCQKLPVSDPVRATLESSQRILKDLKSQINSTYVKLTEHSDTWKGYKNRFSELANWISSTETELKKIKESVHDTAKYKQCKASVGEIRKRINKQGENHSWLKSRLAVLTTVCPDLEAKKTEDELCKLSSDFKGLLDLLAEVEKTLGTVGDCVQYKEEVKSAIEELINNSKEAQAEAEKILDTESLLQAQQLLLHHQQRTRRLRAKRQDVQQQISQAKQLQTKGGLPSTMQEDLQKLEGTLENMQQTMEKREEQLQVTINKWEQFEKDKETVVKYLNQASSALERILNFSSLESLSSELDQTKELSKQAEAMAVQAENLVKNSSEIQLGSKNKQSLQQQAKSIQEQVKKVEVTLEEDIKSMEMVKSKWEHFGNNFEALSIWIAEQEKELETLETSSSPLDIQISQIKVINKEIDGKITGISKLEEEAESFSQFVTSGEYAHIKAKLTQVKRYWEELRDHAQRLEGTITGNASAQQKHEENLKQDLCHTVEKLSNTLASLSACARKLANKEKAGQEVTSLQQKYEKVLENAKEKQTLLETLLALWQKQEKELSAFLTWLEECEATAKPSEQYVSADRVKLEAELQSLQDLRADIESHASVYESLLRLNESLFPTASKQCVKTIEEKFEELDERINFLQSLVAEHGQFDELLLGFSDWIKQFLAELQATSEINTADQQLAASHNKNHSMEIESRKKQLQSLKEHVDKLCSFSCPEDQQTLQGKTEDCFQIFQEASQITSQRQEALDQLRVFLELHSAASGVLHQLRQTVEKTGNMDKTKSELLEKKLNDVIQDLNKLESVAISLDGSLTKAQYHLKHSISEQRTSCRAVVDNLCLELEAVQNLLGTKQSEAEALGALRRSFMERKEQLLKRIEDTEEKADKEGMKEATLQAFQQRLRIFNQLDEELNSHQHELQWLMDKAKQIAQKDITLAPEIDKEINSLESLWEDTKKVIHEKKEQSCILIDLMKEYQSLKSTVMKVIDNADSASVIKSIWKDHEDVRRALSKHEAAKNDLSDKQKDLDTYTNKGKHLLAELKRVHNCDSTAVKEDLDCMVDKWLDVSERIEDNIDRLGVSVSLWDDILKTGDEMDGWCTKCISQLNEGISNLSNSQRMEVFLKDFQSEVKDKELKLEQLRSKISELKELTHSQEPPADLQFIESDLKQKLDHVKEMSETAKETLKDFSAQKMQLQKCIEQMTDWLTEAEETLLSCARNLDPEALSKETQKDLQLQQSSIDSIRENLNSLCRKYHSVELETLGGTVTSLIKKYEAVNLLCSRTQTSMQESLEKHFLLIDSCMFKLYFVIQSVLDSVSEGRNKLDAACKEGESLYACLPKPVVSHIQEQIAKSNQNFQEFLNQCLNDKKALEACASHLGSFEDQHKKLGLWIHDMEERISTEALGECKQLIPEKKKEVQKVEKFLEELLNSRESFDKLSQMAQALNEEGHGAGREVRLASQHLTSYQNMVKTVKEKLRTCQLALQEHLTLEEALQNMWSWVKEVQNKLASSESTVGSKATLERRLAQIQEILLLKGDGEVKLNMAIGKGEQALRSSNEEGQKVIQTELQTLKDVWNDIISTSVNWQSCLETVISQWNEYLERKNQLEQWLEKLDHKVEQPLEPQIGLKEKFAQLDHFQAIVSEIEDHSGDLHQLIEKAAELYEKTEDDSFGEAAQEELKTQFNDITTVAKEKMRKVEDIVKDHLLYLDAVHEFTDWLHSAKEELHRWSDTSGDTATIQKKLAKINVR</sequence>
<evidence type="ECO:0000256" key="2">
    <source>
        <dbReference type="ARBA" id="ARBA00022553"/>
    </source>
</evidence>
<dbReference type="PANTHER" id="PTHR14514">
    <property type="entry name" value="PKA ANCHORING PROTEIN"/>
    <property type="match status" value="1"/>
</dbReference>
<evidence type="ECO:0000256" key="1">
    <source>
        <dbReference type="ARBA" id="ARBA00004126"/>
    </source>
</evidence>
<dbReference type="InterPro" id="IPR002017">
    <property type="entry name" value="Spectrin_repeat"/>
</dbReference>
<dbReference type="Proteomes" id="UP000233556">
    <property type="component" value="Unassembled WGS sequence"/>
</dbReference>
<keyword evidence="5" id="KW-0539">Nucleus</keyword>
<organism evidence="8 9">
    <name type="scientific">Limosa lapponica baueri</name>
    <dbReference type="NCBI Taxonomy" id="1758121"/>
    <lineage>
        <taxon>Eukaryota</taxon>
        <taxon>Metazoa</taxon>
        <taxon>Chordata</taxon>
        <taxon>Craniata</taxon>
        <taxon>Vertebrata</taxon>
        <taxon>Euteleostomi</taxon>
        <taxon>Archelosauria</taxon>
        <taxon>Archosauria</taxon>
        <taxon>Dinosauria</taxon>
        <taxon>Saurischia</taxon>
        <taxon>Theropoda</taxon>
        <taxon>Coelurosauria</taxon>
        <taxon>Aves</taxon>
        <taxon>Neognathae</taxon>
        <taxon>Neoaves</taxon>
        <taxon>Charadriiformes</taxon>
        <taxon>Scolopacidae</taxon>
        <taxon>Limosa</taxon>
    </lineage>
</organism>
<evidence type="ECO:0000256" key="5">
    <source>
        <dbReference type="ARBA" id="ARBA00023242"/>
    </source>
</evidence>